<evidence type="ECO:0000256" key="9">
    <source>
        <dbReference type="ARBA" id="ARBA00023180"/>
    </source>
</evidence>
<evidence type="ECO:0000256" key="7">
    <source>
        <dbReference type="ARBA" id="ARBA00023157"/>
    </source>
</evidence>
<dbReference type="GO" id="GO:0005886">
    <property type="term" value="C:plasma membrane"/>
    <property type="evidence" value="ECO:0007669"/>
    <property type="project" value="UniProtKB-SubCell"/>
</dbReference>
<feature type="non-terminal residue" evidence="14">
    <location>
        <position position="1"/>
    </location>
</feature>
<sequence length="321" mass="36902">DCQTFAHCSIHVHCHIWSYHPYNCGKHLGHHLSFSFQTASHSKNFLILSLATADFLLGLTVMPYSMMRSITACWYFGDLFCKLHSCIDMTLCTSSIFHLFFISVDRYYAICQPLHYNRKITIHVIQIYILVSWSVPCLYSFSLVFSNLNVEGLEEQEILIYCIGSCSLVFNKIWSIITTLLCFFIPGTFMIGIYIHIFSVAKKQVRFINTIPNSISQKKSSKKKMFVNAENKAARTLSLVMGVFILCWLPFFTLTVADPFLNFLLSDDVYNTVLWLGYFNSAFNPIIYGLFYPWFKKSFNLIITGNILHLGSASYNLLSNI</sequence>
<keyword evidence="6 12" id="KW-0472">Membrane</keyword>
<evidence type="ECO:0000259" key="13">
    <source>
        <dbReference type="PROSITE" id="PS50262"/>
    </source>
</evidence>
<evidence type="ECO:0000313" key="15">
    <source>
        <dbReference type="Proteomes" id="UP000824782"/>
    </source>
</evidence>
<accession>A0AAV7CDJ4</accession>
<feature type="transmembrane region" description="Helical" evidence="12">
    <location>
        <begin position="173"/>
        <end position="197"/>
    </location>
</feature>
<keyword evidence="4 12" id="KW-1133">Transmembrane helix</keyword>
<dbReference type="PANTHER" id="PTHR24249">
    <property type="entry name" value="HISTAMINE RECEPTOR-RELATED G-PROTEIN COUPLED RECEPTOR"/>
    <property type="match status" value="1"/>
</dbReference>
<feature type="transmembrane region" description="Helical" evidence="12">
    <location>
        <begin position="45"/>
        <end position="67"/>
    </location>
</feature>
<dbReference type="PROSITE" id="PS50262">
    <property type="entry name" value="G_PROTEIN_RECEP_F1_2"/>
    <property type="match status" value="1"/>
</dbReference>
<keyword evidence="5 11" id="KW-0297">G-protein coupled receptor</keyword>
<keyword evidence="9" id="KW-0325">Glycoprotein</keyword>
<evidence type="ECO:0000256" key="3">
    <source>
        <dbReference type="ARBA" id="ARBA00022692"/>
    </source>
</evidence>
<organism evidence="14 15">
    <name type="scientific">Engystomops pustulosus</name>
    <name type="common">Tungara frog</name>
    <name type="synonym">Physalaemus pustulosus</name>
    <dbReference type="NCBI Taxonomy" id="76066"/>
    <lineage>
        <taxon>Eukaryota</taxon>
        <taxon>Metazoa</taxon>
        <taxon>Chordata</taxon>
        <taxon>Craniata</taxon>
        <taxon>Vertebrata</taxon>
        <taxon>Euteleostomi</taxon>
        <taxon>Amphibia</taxon>
        <taxon>Batrachia</taxon>
        <taxon>Anura</taxon>
        <taxon>Neobatrachia</taxon>
        <taxon>Hyloidea</taxon>
        <taxon>Leptodactylidae</taxon>
        <taxon>Leiuperinae</taxon>
        <taxon>Engystomops</taxon>
    </lineage>
</organism>
<comment type="similarity">
    <text evidence="11">Belongs to the G-protein coupled receptor 1 family.</text>
</comment>
<evidence type="ECO:0000256" key="6">
    <source>
        <dbReference type="ARBA" id="ARBA00023136"/>
    </source>
</evidence>
<proteinExistence type="inferred from homology"/>
<keyword evidence="15" id="KW-1185">Reference proteome</keyword>
<dbReference type="PROSITE" id="PS00237">
    <property type="entry name" value="G_PROTEIN_RECEP_F1_1"/>
    <property type="match status" value="1"/>
</dbReference>
<evidence type="ECO:0000256" key="5">
    <source>
        <dbReference type="ARBA" id="ARBA00023040"/>
    </source>
</evidence>
<feature type="domain" description="G-protein coupled receptors family 1 profile" evidence="13">
    <location>
        <begin position="25"/>
        <end position="288"/>
    </location>
</feature>
<comment type="subcellular location">
    <subcellularLocation>
        <location evidence="1">Cell membrane</location>
        <topology evidence="1">Multi-pass membrane protein</topology>
    </subcellularLocation>
</comment>
<reference evidence="14" key="1">
    <citation type="thesis" date="2020" institute="ProQuest LLC" country="789 East Eisenhower Parkway, Ann Arbor, MI, USA">
        <title>Comparative Genomics and Chromosome Evolution.</title>
        <authorList>
            <person name="Mudd A.B."/>
        </authorList>
    </citation>
    <scope>NUCLEOTIDE SEQUENCE</scope>
    <source>
        <strain evidence="14">237g6f4</strain>
        <tissue evidence="14">Blood</tissue>
    </source>
</reference>
<dbReference type="Proteomes" id="UP000824782">
    <property type="component" value="Unassembled WGS sequence"/>
</dbReference>
<gene>
    <name evidence="14" type="ORF">GDO81_008177</name>
</gene>
<evidence type="ECO:0000313" key="14">
    <source>
        <dbReference type="EMBL" id="KAG8582726.1"/>
    </source>
</evidence>
<evidence type="ECO:0000256" key="4">
    <source>
        <dbReference type="ARBA" id="ARBA00022989"/>
    </source>
</evidence>
<feature type="transmembrane region" description="Helical" evidence="12">
    <location>
        <begin position="233"/>
        <end position="253"/>
    </location>
</feature>
<feature type="transmembrane region" description="Helical" evidence="12">
    <location>
        <begin position="273"/>
        <end position="292"/>
    </location>
</feature>
<dbReference type="GO" id="GO:0001594">
    <property type="term" value="F:trace-amine receptor activity"/>
    <property type="evidence" value="ECO:0007669"/>
    <property type="project" value="TreeGrafter"/>
</dbReference>
<evidence type="ECO:0000256" key="12">
    <source>
        <dbReference type="SAM" id="Phobius"/>
    </source>
</evidence>
<feature type="transmembrane region" description="Helical" evidence="12">
    <location>
        <begin position="87"/>
        <end position="108"/>
    </location>
</feature>
<evidence type="ECO:0000256" key="2">
    <source>
        <dbReference type="ARBA" id="ARBA00022475"/>
    </source>
</evidence>
<dbReference type="InterPro" id="IPR050569">
    <property type="entry name" value="TAAR"/>
</dbReference>
<dbReference type="EMBL" id="WNYA01000003">
    <property type="protein sequence ID" value="KAG8582726.1"/>
    <property type="molecule type" value="Genomic_DNA"/>
</dbReference>
<dbReference type="SUPFAM" id="SSF81321">
    <property type="entry name" value="Family A G protein-coupled receptor-like"/>
    <property type="match status" value="1"/>
</dbReference>
<keyword evidence="8 11" id="KW-0675">Receptor</keyword>
<dbReference type="PRINTS" id="PR00237">
    <property type="entry name" value="GPCRRHODOPSN"/>
</dbReference>
<keyword evidence="7" id="KW-1015">Disulfide bond</keyword>
<dbReference type="Pfam" id="PF00001">
    <property type="entry name" value="7tm_1"/>
    <property type="match status" value="1"/>
</dbReference>
<dbReference type="PANTHER" id="PTHR24249:SF220">
    <property type="entry name" value="TRACE AMINE-ASSOCIATED RECEPTOR 4"/>
    <property type="match status" value="1"/>
</dbReference>
<comment type="caution">
    <text evidence="14">The sequence shown here is derived from an EMBL/GenBank/DDBJ whole genome shotgun (WGS) entry which is preliminary data.</text>
</comment>
<evidence type="ECO:0000256" key="8">
    <source>
        <dbReference type="ARBA" id="ARBA00023170"/>
    </source>
</evidence>
<name>A0AAV7CDJ4_ENGPU</name>
<keyword evidence="3 11" id="KW-0812">Transmembrane</keyword>
<keyword evidence="2" id="KW-1003">Cell membrane</keyword>
<dbReference type="InterPro" id="IPR000276">
    <property type="entry name" value="GPCR_Rhodpsn"/>
</dbReference>
<dbReference type="FunFam" id="1.20.1070.10:FF:000030">
    <property type="entry name" value="trace amine-associated receptor 1"/>
    <property type="match status" value="1"/>
</dbReference>
<dbReference type="Gene3D" id="1.20.1070.10">
    <property type="entry name" value="Rhodopsin 7-helix transmembrane proteins"/>
    <property type="match status" value="1"/>
</dbReference>
<keyword evidence="10 11" id="KW-0807">Transducer</keyword>
<dbReference type="AlphaFoldDB" id="A0AAV7CDJ4"/>
<evidence type="ECO:0000256" key="11">
    <source>
        <dbReference type="RuleBase" id="RU000688"/>
    </source>
</evidence>
<protein>
    <recommendedName>
        <fullName evidence="13">G-protein coupled receptors family 1 profile domain-containing protein</fullName>
    </recommendedName>
</protein>
<feature type="transmembrane region" description="Helical" evidence="12">
    <location>
        <begin position="120"/>
        <end position="141"/>
    </location>
</feature>
<dbReference type="InterPro" id="IPR017452">
    <property type="entry name" value="GPCR_Rhodpsn_7TM"/>
</dbReference>
<evidence type="ECO:0000256" key="1">
    <source>
        <dbReference type="ARBA" id="ARBA00004651"/>
    </source>
</evidence>
<evidence type="ECO:0000256" key="10">
    <source>
        <dbReference type="ARBA" id="ARBA00023224"/>
    </source>
</evidence>